<feature type="compositionally biased region" description="Basic residues" evidence="6">
    <location>
        <begin position="192"/>
        <end position="203"/>
    </location>
</feature>
<comment type="subunit">
    <text evidence="1">Self-associates forming complexes of several hundred monomers.</text>
</comment>
<comment type="caution">
    <text evidence="8">The sequence shown here is derived from an EMBL/GenBank/DDBJ whole genome shotgun (WGS) entry which is preliminary data.</text>
</comment>
<gene>
    <name evidence="8" type="ORF">EEDITHA_LOCUS1952</name>
</gene>
<accession>A0AAU9TEH3</accession>
<dbReference type="EMBL" id="CAKOGL010000004">
    <property type="protein sequence ID" value="CAH2085480.1"/>
    <property type="molecule type" value="Genomic_DNA"/>
</dbReference>
<proteinExistence type="predicted"/>
<keyword evidence="3" id="KW-0805">Transcription regulation</keyword>
<dbReference type="InterPro" id="IPR028002">
    <property type="entry name" value="Myb_DNA-bind_5"/>
</dbReference>
<dbReference type="Pfam" id="PF13873">
    <property type="entry name" value="Myb_DNA-bind_5"/>
    <property type="match status" value="1"/>
</dbReference>
<protein>
    <recommendedName>
        <fullName evidence="2">Regulatory protein zeste</fullName>
    </recommendedName>
</protein>
<sequence>MEPSRKSKRVSYEQLELLWEFLNSNSDIVTSYNRSLQEKENSKRKWREIAKILNSQGLGAHKDWKGWSKYWVDYKGKLKMKVAAVKSSHATTEGGPCSEKSLSEMDKKFLQLLGNNFGQSLPGVKVDPFTEIPDLVELVVQPTESVEANTPPIDSPSLIPTSQHVEDHIQIPSDTIPFDTPSQSSRPAAQSKPHHPPRRRCTRRAPPMSIETARRALVQSSQLHAEATVKAAEATVKAAESLAIIAEKITSIERILGCAFPRAAEQGNSE</sequence>
<evidence type="ECO:0000256" key="1">
    <source>
        <dbReference type="ARBA" id="ARBA00011764"/>
    </source>
</evidence>
<feature type="domain" description="Myb/SANT-like DNA-binding" evidence="7">
    <location>
        <begin position="7"/>
        <end position="83"/>
    </location>
</feature>
<evidence type="ECO:0000313" key="8">
    <source>
        <dbReference type="EMBL" id="CAH2085480.1"/>
    </source>
</evidence>
<evidence type="ECO:0000256" key="2">
    <source>
        <dbReference type="ARBA" id="ARBA00016807"/>
    </source>
</evidence>
<dbReference type="AlphaFoldDB" id="A0AAU9TEH3"/>
<evidence type="ECO:0000256" key="6">
    <source>
        <dbReference type="SAM" id="MobiDB-lite"/>
    </source>
</evidence>
<evidence type="ECO:0000313" key="9">
    <source>
        <dbReference type="Proteomes" id="UP001153954"/>
    </source>
</evidence>
<name>A0AAU9TEH3_EUPED</name>
<comment type="function">
    <text evidence="5">Involved in transvection phenomena (= synapsis-dependent gene expression), where the synaptic pairing of chromosomes carrying genes with which zeste interacts influences the expression of these genes. Zeste binds to DNA and stimulates transcription from a nearby promoter.</text>
</comment>
<keyword evidence="4" id="KW-0804">Transcription</keyword>
<evidence type="ECO:0000256" key="5">
    <source>
        <dbReference type="ARBA" id="ARBA00025466"/>
    </source>
</evidence>
<keyword evidence="9" id="KW-1185">Reference proteome</keyword>
<reference evidence="8" key="1">
    <citation type="submission" date="2022-03" db="EMBL/GenBank/DDBJ databases">
        <authorList>
            <person name="Tunstrom K."/>
        </authorList>
    </citation>
    <scope>NUCLEOTIDE SEQUENCE</scope>
</reference>
<evidence type="ECO:0000259" key="7">
    <source>
        <dbReference type="Pfam" id="PF13873"/>
    </source>
</evidence>
<evidence type="ECO:0000256" key="3">
    <source>
        <dbReference type="ARBA" id="ARBA00023015"/>
    </source>
</evidence>
<feature type="region of interest" description="Disordered" evidence="6">
    <location>
        <begin position="172"/>
        <end position="206"/>
    </location>
</feature>
<dbReference type="Proteomes" id="UP001153954">
    <property type="component" value="Unassembled WGS sequence"/>
</dbReference>
<evidence type="ECO:0000256" key="4">
    <source>
        <dbReference type="ARBA" id="ARBA00023163"/>
    </source>
</evidence>
<organism evidence="8 9">
    <name type="scientific">Euphydryas editha</name>
    <name type="common">Edith's checkerspot</name>
    <dbReference type="NCBI Taxonomy" id="104508"/>
    <lineage>
        <taxon>Eukaryota</taxon>
        <taxon>Metazoa</taxon>
        <taxon>Ecdysozoa</taxon>
        <taxon>Arthropoda</taxon>
        <taxon>Hexapoda</taxon>
        <taxon>Insecta</taxon>
        <taxon>Pterygota</taxon>
        <taxon>Neoptera</taxon>
        <taxon>Endopterygota</taxon>
        <taxon>Lepidoptera</taxon>
        <taxon>Glossata</taxon>
        <taxon>Ditrysia</taxon>
        <taxon>Papilionoidea</taxon>
        <taxon>Nymphalidae</taxon>
        <taxon>Nymphalinae</taxon>
        <taxon>Euphydryas</taxon>
    </lineage>
</organism>